<evidence type="ECO:0000259" key="28">
    <source>
        <dbReference type="Pfam" id="PF21694"/>
    </source>
</evidence>
<evidence type="ECO:0000256" key="17">
    <source>
        <dbReference type="ARBA" id="ARBA00023154"/>
    </source>
</evidence>
<evidence type="ECO:0000256" key="6">
    <source>
        <dbReference type="ARBA" id="ARBA00022490"/>
    </source>
</evidence>
<dbReference type="PANTHER" id="PTHR20836">
    <property type="entry name" value="DIHYDRODIPICOLINATE REDUCTASE"/>
    <property type="match status" value="1"/>
</dbReference>
<dbReference type="PROSITE" id="PS01298">
    <property type="entry name" value="DAPB"/>
    <property type="match status" value="1"/>
</dbReference>
<dbReference type="InterPro" id="IPR036291">
    <property type="entry name" value="NAD(P)-bd_dom_sf"/>
</dbReference>
<comment type="similarity">
    <text evidence="2">Belongs to the DapB family.</text>
</comment>
<keyword evidence="10" id="KW-0067">ATP-binding</keyword>
<evidence type="ECO:0000256" key="12">
    <source>
        <dbReference type="ARBA" id="ARBA00022915"/>
    </source>
</evidence>
<dbReference type="GO" id="GO:0019877">
    <property type="term" value="P:diaminopimelate biosynthetic process"/>
    <property type="evidence" value="ECO:0007669"/>
    <property type="project" value="UniProtKB-KW"/>
</dbReference>
<dbReference type="GO" id="GO:0005524">
    <property type="term" value="F:ATP binding"/>
    <property type="evidence" value="ECO:0007669"/>
    <property type="project" value="UniProtKB-KW"/>
</dbReference>
<dbReference type="InterPro" id="IPR048466">
    <property type="entry name" value="DNA_pol3_delta-like_C"/>
</dbReference>
<feature type="domain" description="Dihydrodipicolinate reductase N-terminal" evidence="25">
    <location>
        <begin position="719"/>
        <end position="837"/>
    </location>
</feature>
<dbReference type="InterPro" id="IPR023940">
    <property type="entry name" value="DHDPR_bac"/>
</dbReference>
<dbReference type="InterPro" id="IPR022664">
    <property type="entry name" value="DapB_N_CS"/>
</dbReference>
<evidence type="ECO:0000256" key="16">
    <source>
        <dbReference type="ARBA" id="ARBA00023136"/>
    </source>
</evidence>
<feature type="domain" description="Dihydrodipicolinate reductase C-terminal" evidence="26">
    <location>
        <begin position="840"/>
        <end position="977"/>
    </location>
</feature>
<evidence type="ECO:0000259" key="27">
    <source>
        <dbReference type="Pfam" id="PF08544"/>
    </source>
</evidence>
<comment type="caution">
    <text evidence="30">The sequence shown here is derived from an EMBL/GenBank/DDBJ whole genome shotgun (WGS) entry which is preliminary data.</text>
</comment>
<dbReference type="Gene3D" id="3.30.360.10">
    <property type="entry name" value="Dihydrodipicolinate Reductase, domain 2"/>
    <property type="match status" value="1"/>
</dbReference>
<keyword evidence="15" id="KW-0520">NAD</keyword>
<keyword evidence="11" id="KW-0521">NADP</keyword>
<dbReference type="NCBIfam" id="NF011202">
    <property type="entry name" value="PRK14608.1"/>
    <property type="match status" value="1"/>
</dbReference>
<dbReference type="GO" id="GO:0043190">
    <property type="term" value="C:ATP-binding cassette (ABC) transporter complex"/>
    <property type="evidence" value="ECO:0007669"/>
    <property type="project" value="InterPro"/>
</dbReference>
<dbReference type="EMBL" id="BMAV01015538">
    <property type="protein sequence ID" value="GFY65438.1"/>
    <property type="molecule type" value="Genomic_DNA"/>
</dbReference>
<dbReference type="Gene3D" id="1.10.8.60">
    <property type="match status" value="1"/>
</dbReference>
<dbReference type="SUPFAM" id="SSF54211">
    <property type="entry name" value="Ribosomal protein S5 domain 2-like"/>
    <property type="match status" value="1"/>
</dbReference>
<dbReference type="AlphaFoldDB" id="A0A8X6Y4C1"/>
<dbReference type="GO" id="GO:0009089">
    <property type="term" value="P:lysine biosynthetic process via diaminopimelate"/>
    <property type="evidence" value="ECO:0007669"/>
    <property type="project" value="InterPro"/>
</dbReference>
<dbReference type="NCBIfam" id="TIGR00036">
    <property type="entry name" value="dapB"/>
    <property type="match status" value="1"/>
</dbReference>
<dbReference type="SUPFAM" id="SSF55347">
    <property type="entry name" value="Glyceraldehyde-3-phosphate dehydrogenase-like, C-terminal domain"/>
    <property type="match status" value="1"/>
</dbReference>
<feature type="domain" description="DNA polymerase III delta subunit-like C-terminal" evidence="28">
    <location>
        <begin position="575"/>
        <end position="689"/>
    </location>
</feature>
<keyword evidence="7" id="KW-0028">Amino-acid biosynthesis</keyword>
<evidence type="ECO:0000256" key="8">
    <source>
        <dbReference type="ARBA" id="ARBA00022692"/>
    </source>
</evidence>
<evidence type="ECO:0000256" key="4">
    <source>
        <dbReference type="ARBA" id="ARBA00009684"/>
    </source>
</evidence>
<dbReference type="Proteomes" id="UP000886998">
    <property type="component" value="Unassembled WGS sequence"/>
</dbReference>
<dbReference type="EMBL" id="BMAV01015538">
    <property type="protein sequence ID" value="GFY65196.1"/>
    <property type="molecule type" value="Genomic_DNA"/>
</dbReference>
<comment type="similarity">
    <text evidence="4">Belongs to the GHMP kinase family. IspE subfamily.</text>
</comment>
<dbReference type="Pfam" id="PF21694">
    <property type="entry name" value="DNA_pol3_delta_C"/>
    <property type="match status" value="1"/>
</dbReference>
<evidence type="ECO:0000256" key="18">
    <source>
        <dbReference type="ARBA" id="ARBA00032554"/>
    </source>
</evidence>
<keyword evidence="12" id="KW-0220">Diaminopimelate biosynthesis</keyword>
<dbReference type="InterPro" id="IPR020568">
    <property type="entry name" value="Ribosomal_Su5_D2-typ_SF"/>
</dbReference>
<reference evidence="30" key="1">
    <citation type="submission" date="2020-08" db="EMBL/GenBank/DDBJ databases">
        <title>Multicomponent nature underlies the extraordinary mechanical properties of spider dragline silk.</title>
        <authorList>
            <person name="Kono N."/>
            <person name="Nakamura H."/>
            <person name="Mori M."/>
            <person name="Yoshida Y."/>
            <person name="Ohtoshi R."/>
            <person name="Malay A.D."/>
            <person name="Moran D.A.P."/>
            <person name="Tomita M."/>
            <person name="Numata K."/>
            <person name="Arakawa K."/>
        </authorList>
    </citation>
    <scope>NUCLEOTIDE SEQUENCE</scope>
</reference>
<dbReference type="Pfam" id="PF05173">
    <property type="entry name" value="DapB_C"/>
    <property type="match status" value="1"/>
</dbReference>
<comment type="catalytic activity">
    <reaction evidence="22">
        <text>(S)-2,3,4,5-tetrahydrodipicolinate + NAD(+) + H2O = (2S,4S)-4-hydroxy-2,3,4,5-tetrahydrodipicolinate + NADH + H(+)</text>
        <dbReference type="Rhea" id="RHEA:35323"/>
        <dbReference type="ChEBI" id="CHEBI:15377"/>
        <dbReference type="ChEBI" id="CHEBI:15378"/>
        <dbReference type="ChEBI" id="CHEBI:16845"/>
        <dbReference type="ChEBI" id="CHEBI:57540"/>
        <dbReference type="ChEBI" id="CHEBI:57945"/>
        <dbReference type="ChEBI" id="CHEBI:67139"/>
        <dbReference type="EC" id="1.17.1.8"/>
    </reaction>
</comment>
<sequence length="977" mass="108121">MKSFCVKAPAKINLFLHVVNKKETGYHLIEGLFVFANLSNFLEIKVGEKYSRYDNSTVEFINSESRINNQYNTVTKAVSLLLRHAPVRTKVTVRVIKNIPIAAGLGSGSSDAGAVIRTLGKLWKVDRTILNEIALSVGADVPASVDSKPAFVRGIGEELCYVQKFSLPTNVVLVKPKKKFLSTLEVFSKHEGEFSEPIKWSDDAEKDLLKLLKETRNDLQEIAVSLVPEIQDVISTLESQEGSILSRMSGSGVSCFGIFDSEENAKAAAANIRKKQPEWRYWLMISINQDLAVVEKINVNFVRLEFLITLAIFIAIAAQLIGILLIAAFLLIPAASARLISKTPMQMIIVATVFSVISGISDGMRVTPSKVKKFLEKPDALSGVLIHGSDNSRVGFYVQEIIANLDEYSVQVMDFAIVNKSPGLLFSELANISMFTSKKLIKLINVSGGISKELKNVLDYNASGHYVMMVASDLPYNSATKSYMESSKIFGVIACYKDSNSNLYDIISSYLKQNDIKCTNEIIYHLQSYFNHSKLPICSELEKLVLYLGERKDLKLTDIELCFSTSGNDYATLDDLCSAIASKDMSRFIRISDALISQENFSPIALIRIISNYFLRLENVLLSVQGGMSEQAAIDQLSPPLFFKQLQSFKSHLKSLQLSELKKILEELISLEVTCKKTDLDHKMIFQQLAPRRYDVLAIEYRSEVTKPKKKPNISFMKIRVGVIGCLGRMGKKILNELIINTEVEIAGAVARSGSKYIGLDIGPIIANLGIKVTSSISDVFESSDVVIDFTTKECMLDCLKAAVKFKTPLVSGTTGIEGVDLREYAAEVPILWSANMSVGVNVLLKLVKKAAELLGNEYDVEIWEMHHNLKKDSPSGTAIELGKTIANASKVDFQSNQYLHSGSNIRKKGGIGFAVSRGGGVIGDHSVMFVNSDERIELNHKAIDRTTFARGAVQAAVWLYENKREIPGLYSMQDVI</sequence>
<dbReference type="Gene3D" id="1.20.272.10">
    <property type="match status" value="1"/>
</dbReference>
<evidence type="ECO:0000256" key="23">
    <source>
        <dbReference type="SAM" id="Phobius"/>
    </source>
</evidence>
<evidence type="ECO:0000259" key="25">
    <source>
        <dbReference type="Pfam" id="PF01113"/>
    </source>
</evidence>
<dbReference type="OrthoDB" id="2390316at2759"/>
<feature type="transmembrane region" description="Helical" evidence="23">
    <location>
        <begin position="306"/>
        <end position="332"/>
    </location>
</feature>
<dbReference type="HAMAP" id="MF_00102">
    <property type="entry name" value="DapB"/>
    <property type="match status" value="1"/>
</dbReference>
<keyword evidence="30" id="KW-0808">Transferase</keyword>
<comment type="similarity">
    <text evidence="3">Belongs to the ABC-3 integral membrane protein family.</text>
</comment>
<dbReference type="InterPro" id="IPR004424">
    <property type="entry name" value="IspE"/>
</dbReference>
<evidence type="ECO:0000256" key="15">
    <source>
        <dbReference type="ARBA" id="ARBA00023027"/>
    </source>
</evidence>
<evidence type="ECO:0000256" key="1">
    <source>
        <dbReference type="ARBA" id="ARBA00004141"/>
    </source>
</evidence>
<dbReference type="Gene3D" id="3.30.230.10">
    <property type="match status" value="1"/>
</dbReference>
<accession>A0A8X6Y4C1</accession>
<gene>
    <name evidence="30" type="primary">ispE</name>
    <name evidence="29" type="ORF">TNIN_36981</name>
    <name evidence="30" type="ORF">TNIN_39381</name>
</gene>
<dbReference type="InterPro" id="IPR008921">
    <property type="entry name" value="DNA_pol3_clamp-load_cplx_C"/>
</dbReference>
<feature type="transmembrane region" description="Helical" evidence="23">
    <location>
        <begin position="344"/>
        <end position="361"/>
    </location>
</feature>
<dbReference type="InterPro" id="IPR001626">
    <property type="entry name" value="ABC_TroCD"/>
</dbReference>
<evidence type="ECO:0000256" key="2">
    <source>
        <dbReference type="ARBA" id="ARBA00006642"/>
    </source>
</evidence>
<organism evidence="30 31">
    <name type="scientific">Trichonephila inaurata madagascariensis</name>
    <dbReference type="NCBI Taxonomy" id="2747483"/>
    <lineage>
        <taxon>Eukaryota</taxon>
        <taxon>Metazoa</taxon>
        <taxon>Ecdysozoa</taxon>
        <taxon>Arthropoda</taxon>
        <taxon>Chelicerata</taxon>
        <taxon>Arachnida</taxon>
        <taxon>Araneae</taxon>
        <taxon>Araneomorphae</taxon>
        <taxon>Entelegynae</taxon>
        <taxon>Araneoidea</taxon>
        <taxon>Nephilidae</taxon>
        <taxon>Trichonephila</taxon>
        <taxon>Trichonephila inaurata</taxon>
    </lineage>
</organism>
<evidence type="ECO:0000256" key="10">
    <source>
        <dbReference type="ARBA" id="ARBA00022840"/>
    </source>
</evidence>
<feature type="domain" description="GHMP kinase C-terminal" evidence="27">
    <location>
        <begin position="212"/>
        <end position="275"/>
    </location>
</feature>
<evidence type="ECO:0000256" key="5">
    <source>
        <dbReference type="ARBA" id="ARBA00012052"/>
    </source>
</evidence>
<dbReference type="InterPro" id="IPR005790">
    <property type="entry name" value="DNA_polIII_delta"/>
</dbReference>
<dbReference type="NCBIfam" id="TIGR00154">
    <property type="entry name" value="ispE"/>
    <property type="match status" value="1"/>
</dbReference>
<evidence type="ECO:0000313" key="31">
    <source>
        <dbReference type="Proteomes" id="UP000886998"/>
    </source>
</evidence>
<dbReference type="PANTHER" id="PTHR20836:SF0">
    <property type="entry name" value="4-HYDROXY-TETRAHYDRODIPICOLINATE REDUCTASE 1, CHLOROPLASTIC-RELATED"/>
    <property type="match status" value="1"/>
</dbReference>
<keyword evidence="13 23" id="KW-1133">Transmembrane helix</keyword>
<evidence type="ECO:0000256" key="3">
    <source>
        <dbReference type="ARBA" id="ARBA00008034"/>
    </source>
</evidence>
<dbReference type="SUPFAM" id="SSF52540">
    <property type="entry name" value="P-loop containing nucleoside triphosphate hydrolases"/>
    <property type="match status" value="1"/>
</dbReference>
<keyword evidence="14" id="KW-0560">Oxidoreductase</keyword>
<dbReference type="InterPro" id="IPR000846">
    <property type="entry name" value="DapB_N"/>
</dbReference>
<dbReference type="GO" id="GO:0055085">
    <property type="term" value="P:transmembrane transport"/>
    <property type="evidence" value="ECO:0007669"/>
    <property type="project" value="InterPro"/>
</dbReference>
<dbReference type="SUPFAM" id="SSF48019">
    <property type="entry name" value="post-AAA+ oligomerization domain-like"/>
    <property type="match status" value="1"/>
</dbReference>
<dbReference type="EC" id="2.7.1.148" evidence="5"/>
<dbReference type="CDD" id="cd02274">
    <property type="entry name" value="DHDPR_N"/>
    <property type="match status" value="1"/>
</dbReference>
<dbReference type="HAMAP" id="MF_00061">
    <property type="entry name" value="IspE"/>
    <property type="match status" value="1"/>
</dbReference>
<dbReference type="Pfam" id="PF00288">
    <property type="entry name" value="GHMP_kinases_N"/>
    <property type="match status" value="1"/>
</dbReference>
<dbReference type="InterPro" id="IPR036554">
    <property type="entry name" value="GHMP_kinase_C_sf"/>
</dbReference>
<dbReference type="InterPro" id="IPR027417">
    <property type="entry name" value="P-loop_NTPase"/>
</dbReference>
<dbReference type="Pfam" id="PF00950">
    <property type="entry name" value="ABC-3"/>
    <property type="match status" value="1"/>
</dbReference>
<keyword evidence="6" id="KW-0963">Cytoplasm</keyword>
<evidence type="ECO:0000256" key="13">
    <source>
        <dbReference type="ARBA" id="ARBA00022989"/>
    </source>
</evidence>
<keyword evidence="8 23" id="KW-0812">Transmembrane</keyword>
<dbReference type="InterPro" id="IPR006204">
    <property type="entry name" value="GHMP_kinase_N_dom"/>
</dbReference>
<dbReference type="GO" id="GO:0050515">
    <property type="term" value="F:4-(cytidine 5'-diphospho)-2-C-methyl-D-erythritol kinase activity"/>
    <property type="evidence" value="ECO:0007669"/>
    <property type="project" value="UniProtKB-EC"/>
</dbReference>
<dbReference type="GO" id="GO:0003677">
    <property type="term" value="F:DNA binding"/>
    <property type="evidence" value="ECO:0007669"/>
    <property type="project" value="InterPro"/>
</dbReference>
<dbReference type="InterPro" id="IPR037294">
    <property type="entry name" value="ABC_BtuC-like"/>
</dbReference>
<dbReference type="EC" id="1.17.1.8" evidence="20"/>
<keyword evidence="17" id="KW-0457">Lysine biosynthesis</keyword>
<evidence type="ECO:0000256" key="11">
    <source>
        <dbReference type="ARBA" id="ARBA00022857"/>
    </source>
</evidence>
<name>A0A8X6Y4C1_9ARAC</name>
<evidence type="ECO:0000259" key="26">
    <source>
        <dbReference type="Pfam" id="PF05173"/>
    </source>
</evidence>
<dbReference type="GO" id="GO:0008839">
    <property type="term" value="F:4-hydroxy-tetrahydrodipicolinate reductase"/>
    <property type="evidence" value="ECO:0007669"/>
    <property type="project" value="UniProtKB-EC"/>
</dbReference>
<keyword evidence="30" id="KW-0418">Kinase</keyword>
<evidence type="ECO:0000256" key="9">
    <source>
        <dbReference type="ARBA" id="ARBA00022741"/>
    </source>
</evidence>
<evidence type="ECO:0000313" key="29">
    <source>
        <dbReference type="EMBL" id="GFY65196.1"/>
    </source>
</evidence>
<evidence type="ECO:0000256" key="22">
    <source>
        <dbReference type="ARBA" id="ARBA00049396"/>
    </source>
</evidence>
<protein>
    <recommendedName>
        <fullName evidence="18">4-(cytidine-5'-diphospho)-2-C-methyl-D-erythritol kinase</fullName>
        <ecNumber evidence="20">1.17.1.8</ecNumber>
        <ecNumber evidence="5">2.7.1.148</ecNumber>
    </recommendedName>
</protein>
<evidence type="ECO:0000259" key="24">
    <source>
        <dbReference type="Pfam" id="PF00288"/>
    </source>
</evidence>
<dbReference type="GO" id="GO:0016114">
    <property type="term" value="P:terpenoid biosynthetic process"/>
    <property type="evidence" value="ECO:0007669"/>
    <property type="project" value="InterPro"/>
</dbReference>
<comment type="subcellular location">
    <subcellularLocation>
        <location evidence="1">Membrane</location>
        <topology evidence="1">Multi-pass membrane protein</topology>
    </subcellularLocation>
</comment>
<keyword evidence="9" id="KW-0547">Nucleotide-binding</keyword>
<feature type="domain" description="GHMP kinase N-terminal" evidence="24">
    <location>
        <begin position="72"/>
        <end position="145"/>
    </location>
</feature>
<dbReference type="Pfam" id="PF01113">
    <property type="entry name" value="DapB_N"/>
    <property type="match status" value="1"/>
</dbReference>
<evidence type="ECO:0000256" key="7">
    <source>
        <dbReference type="ARBA" id="ARBA00022605"/>
    </source>
</evidence>
<keyword evidence="16 23" id="KW-0472">Membrane</keyword>
<proteinExistence type="inferred from homology"/>
<dbReference type="InterPro" id="IPR014721">
    <property type="entry name" value="Ribsml_uS5_D2-typ_fold_subgr"/>
</dbReference>
<dbReference type="InterPro" id="IPR013750">
    <property type="entry name" value="GHMP_kinase_C_dom"/>
</dbReference>
<dbReference type="Gene3D" id="3.30.70.890">
    <property type="entry name" value="GHMP kinase, C-terminal domain"/>
    <property type="match status" value="1"/>
</dbReference>
<dbReference type="Pfam" id="PF08544">
    <property type="entry name" value="GHMP_kinases_C"/>
    <property type="match status" value="1"/>
</dbReference>
<evidence type="ECO:0000256" key="21">
    <source>
        <dbReference type="ARBA" id="ARBA00049080"/>
    </source>
</evidence>
<dbReference type="SUPFAM" id="SSF81345">
    <property type="entry name" value="ABC transporter involved in vitamin B12 uptake, BtuC"/>
    <property type="match status" value="1"/>
</dbReference>
<comment type="pathway">
    <text evidence="19">Amino-acid biosynthesis; L-lysine biosynthesis via DAP pathway; (S)-tetrahydrodipicolinate from L-aspartate: step 4/4.</text>
</comment>
<dbReference type="GO" id="GO:0006260">
    <property type="term" value="P:DNA replication"/>
    <property type="evidence" value="ECO:0007669"/>
    <property type="project" value="InterPro"/>
</dbReference>
<evidence type="ECO:0000256" key="14">
    <source>
        <dbReference type="ARBA" id="ARBA00023002"/>
    </source>
</evidence>
<evidence type="ECO:0000256" key="19">
    <source>
        <dbReference type="ARBA" id="ARBA00037922"/>
    </source>
</evidence>
<evidence type="ECO:0000313" key="30">
    <source>
        <dbReference type="EMBL" id="GFY65438.1"/>
    </source>
</evidence>
<dbReference type="SUPFAM" id="SSF55060">
    <property type="entry name" value="GHMP Kinase, C-terminal domain"/>
    <property type="match status" value="1"/>
</dbReference>
<dbReference type="SUPFAM" id="SSF51735">
    <property type="entry name" value="NAD(P)-binding Rossmann-fold domains"/>
    <property type="match status" value="1"/>
</dbReference>
<keyword evidence="31" id="KW-1185">Reference proteome</keyword>
<dbReference type="NCBIfam" id="TIGR01128">
    <property type="entry name" value="holA"/>
    <property type="match status" value="1"/>
</dbReference>
<comment type="catalytic activity">
    <reaction evidence="21">
        <text>(S)-2,3,4,5-tetrahydrodipicolinate + NADP(+) + H2O = (2S,4S)-4-hydroxy-2,3,4,5-tetrahydrodipicolinate + NADPH + H(+)</text>
        <dbReference type="Rhea" id="RHEA:35331"/>
        <dbReference type="ChEBI" id="CHEBI:15377"/>
        <dbReference type="ChEBI" id="CHEBI:15378"/>
        <dbReference type="ChEBI" id="CHEBI:16845"/>
        <dbReference type="ChEBI" id="CHEBI:57783"/>
        <dbReference type="ChEBI" id="CHEBI:58349"/>
        <dbReference type="ChEBI" id="CHEBI:67139"/>
        <dbReference type="EC" id="1.17.1.8"/>
    </reaction>
</comment>
<dbReference type="Gene3D" id="3.40.50.720">
    <property type="entry name" value="NAD(P)-binding Rossmann-like Domain"/>
    <property type="match status" value="1"/>
</dbReference>
<evidence type="ECO:0000256" key="20">
    <source>
        <dbReference type="ARBA" id="ARBA00038983"/>
    </source>
</evidence>
<dbReference type="InterPro" id="IPR022663">
    <property type="entry name" value="DapB_C"/>
</dbReference>